<dbReference type="InterPro" id="IPR014756">
    <property type="entry name" value="Ig_E-set"/>
</dbReference>
<evidence type="ECO:0000256" key="1">
    <source>
        <dbReference type="ARBA" id="ARBA00008102"/>
    </source>
</evidence>
<accession>A0A6J2X8L5</accession>
<dbReference type="GO" id="GO:0005737">
    <property type="term" value="C:cytoplasm"/>
    <property type="evidence" value="ECO:0007669"/>
    <property type="project" value="UniProtKB-SubCell"/>
</dbReference>
<comment type="subunit">
    <text evidence="2">Interacts with Pde6.</text>
</comment>
<feature type="domain" description="GMP phosphodiesterase delta subunit" evidence="8">
    <location>
        <begin position="11"/>
        <end position="151"/>
    </location>
</feature>
<evidence type="ECO:0000313" key="10">
    <source>
        <dbReference type="RefSeq" id="XP_030747578.1"/>
    </source>
</evidence>
<gene>
    <name evidence="10" type="primary">LOC115876045</name>
</gene>
<sequence>MIEDEKKQKAEEILKSFQVNWICLRDADTGKVFWQGTQDISLPDIEHEAQVPKNILKCRAVSREFSFSSKEQIENFRLEQKVLFKGRCLEEWYFEFGFVMPESTNTWQSLMEGAPESQMMPASVLNGNVVIETKFFDEDLHICTSKVRLYYV</sequence>
<keyword evidence="5 7" id="KW-0140">cGMP</keyword>
<evidence type="ECO:0000256" key="5">
    <source>
        <dbReference type="ARBA" id="ARBA00022535"/>
    </source>
</evidence>
<dbReference type="SUPFAM" id="SSF81296">
    <property type="entry name" value="E set domains"/>
    <property type="match status" value="1"/>
</dbReference>
<organism evidence="9 10">
    <name type="scientific">Sitophilus oryzae</name>
    <name type="common">Rice weevil</name>
    <name type="synonym">Curculio oryzae</name>
    <dbReference type="NCBI Taxonomy" id="7048"/>
    <lineage>
        <taxon>Eukaryota</taxon>
        <taxon>Metazoa</taxon>
        <taxon>Ecdysozoa</taxon>
        <taxon>Arthropoda</taxon>
        <taxon>Hexapoda</taxon>
        <taxon>Insecta</taxon>
        <taxon>Pterygota</taxon>
        <taxon>Neoptera</taxon>
        <taxon>Endopterygota</taxon>
        <taxon>Coleoptera</taxon>
        <taxon>Polyphaga</taxon>
        <taxon>Cucujiformia</taxon>
        <taxon>Curculionidae</taxon>
        <taxon>Dryophthorinae</taxon>
        <taxon>Sitophilus</taxon>
    </lineage>
</organism>
<name>A0A6J2X8L5_SITOR</name>
<dbReference type="GO" id="GO:0050953">
    <property type="term" value="P:sensory perception of light stimulus"/>
    <property type="evidence" value="ECO:0007669"/>
    <property type="project" value="InterPro"/>
</dbReference>
<dbReference type="PIRSF" id="PIRSF037825">
    <property type="entry name" value="GMP-Pdiesterase_delta"/>
    <property type="match status" value="1"/>
</dbReference>
<dbReference type="Proteomes" id="UP000504635">
    <property type="component" value="Unplaced"/>
</dbReference>
<comment type="subcellular location">
    <subcellularLocation>
        <location evidence="7">Nucleus</location>
    </subcellularLocation>
    <subcellularLocation>
        <location evidence="7">Cytoplasm</location>
    </subcellularLocation>
</comment>
<dbReference type="InterPro" id="IPR037036">
    <property type="entry name" value="PDED_dom_sf"/>
</dbReference>
<dbReference type="GeneID" id="115876045"/>
<dbReference type="PANTHER" id="PTHR12976">
    <property type="entry name" value="RETINAL ROD RHODOPSIN-SENSITIVE CGMP 3',5'-CYCLIC PHOSPHODIESTERASE DELTA-SUBUNIT"/>
    <property type="match status" value="1"/>
</dbReference>
<dbReference type="OrthoDB" id="10248777at2759"/>
<evidence type="ECO:0000256" key="6">
    <source>
        <dbReference type="ARBA" id="ARBA00023242"/>
    </source>
</evidence>
<dbReference type="AlphaFoldDB" id="A0A6J2X8L5"/>
<protein>
    <recommendedName>
        <fullName evidence="3 7">Probable cGMP 3',5'-cyclic phosphodiesterase subunit delta</fullName>
    </recommendedName>
</protein>
<evidence type="ECO:0000256" key="3">
    <source>
        <dbReference type="ARBA" id="ARBA00015476"/>
    </source>
</evidence>
<keyword evidence="4 7" id="KW-0963">Cytoplasm</keyword>
<dbReference type="FunFam" id="2.70.50.40:FF:000002">
    <property type="entry name" value="Retinal rod rhodopsin-sensitive cGMP 3',5'-cyclic phosphodiesterase subunit delta"/>
    <property type="match status" value="1"/>
</dbReference>
<dbReference type="FunCoup" id="A0A6J2X8L5">
    <property type="interactions" value="1460"/>
</dbReference>
<reference evidence="10" key="1">
    <citation type="submission" date="2025-08" db="UniProtKB">
        <authorList>
            <consortium name="RefSeq"/>
        </authorList>
    </citation>
    <scope>IDENTIFICATION</scope>
    <source>
        <tissue evidence="10">Gonads</tissue>
    </source>
</reference>
<dbReference type="InterPro" id="IPR008015">
    <property type="entry name" value="PDED_dom"/>
</dbReference>
<evidence type="ECO:0000256" key="2">
    <source>
        <dbReference type="ARBA" id="ARBA00011454"/>
    </source>
</evidence>
<keyword evidence="6 7" id="KW-0539">Nucleus</keyword>
<keyword evidence="9" id="KW-1185">Reference proteome</keyword>
<proteinExistence type="inferred from homology"/>
<dbReference type="GO" id="GO:0005634">
    <property type="term" value="C:nucleus"/>
    <property type="evidence" value="ECO:0007669"/>
    <property type="project" value="UniProtKB-SubCell"/>
</dbReference>
<evidence type="ECO:0000256" key="7">
    <source>
        <dbReference type="PIRNR" id="PIRNR037825"/>
    </source>
</evidence>
<evidence type="ECO:0000256" key="4">
    <source>
        <dbReference type="ARBA" id="ARBA00022490"/>
    </source>
</evidence>
<evidence type="ECO:0000259" key="8">
    <source>
        <dbReference type="Pfam" id="PF05351"/>
    </source>
</evidence>
<dbReference type="KEGG" id="soy:115876045"/>
<comment type="similarity">
    <text evidence="1 7">Belongs to the PDE6D/unc-119 family.</text>
</comment>
<dbReference type="InterPro" id="IPR017287">
    <property type="entry name" value="Rhodop-sen_GMP-Pdiesterase_dsu"/>
</dbReference>
<evidence type="ECO:0000313" key="9">
    <source>
        <dbReference type="Proteomes" id="UP000504635"/>
    </source>
</evidence>
<dbReference type="RefSeq" id="XP_030747578.1">
    <property type="nucleotide sequence ID" value="XM_030891718.1"/>
</dbReference>
<dbReference type="InParanoid" id="A0A6J2X8L5"/>
<dbReference type="Pfam" id="PF05351">
    <property type="entry name" value="GMP_PDE_delta"/>
    <property type="match status" value="1"/>
</dbReference>
<dbReference type="Gene3D" id="2.70.50.40">
    <property type="entry name" value="GMP phosphodiesterase, delta subunit"/>
    <property type="match status" value="1"/>
</dbReference>
<dbReference type="PANTHER" id="PTHR12976:SF0">
    <property type="entry name" value="RETINAL ROD RHODOPSIN-SENSITIVE CGMP 3',5'-CYCLIC PHOSPHODIESTERASE SUBUNIT DELTA"/>
    <property type="match status" value="1"/>
</dbReference>